<evidence type="ECO:0000256" key="2">
    <source>
        <dbReference type="ARBA" id="ARBA00011771"/>
    </source>
</evidence>
<accession>A0A840V4Z3</accession>
<dbReference type="InterPro" id="IPR002742">
    <property type="entry name" value="Desulfoferrodoxin_Fe-bd_dom"/>
</dbReference>
<proteinExistence type="predicted"/>
<keyword evidence="4" id="KW-0479">Metal-binding</keyword>
<dbReference type="GO" id="GO:0050605">
    <property type="term" value="F:superoxide reductase activity"/>
    <property type="evidence" value="ECO:0007669"/>
    <property type="project" value="UniProtKB-EC"/>
</dbReference>
<evidence type="ECO:0000256" key="4">
    <source>
        <dbReference type="ARBA" id="ARBA00023014"/>
    </source>
</evidence>
<protein>
    <submittedName>
        <fullName evidence="7">Superoxide reductase</fullName>
        <ecNumber evidence="7">1.15.1.2</ecNumber>
    </submittedName>
</protein>
<dbReference type="NCBIfam" id="TIGR01409">
    <property type="entry name" value="TAT_signal_seq"/>
    <property type="match status" value="1"/>
</dbReference>
<dbReference type="EMBL" id="JACHEO010000015">
    <property type="protein sequence ID" value="MBB5348809.1"/>
    <property type="molecule type" value="Genomic_DNA"/>
</dbReference>
<reference evidence="7 8" key="1">
    <citation type="submission" date="2020-08" db="EMBL/GenBank/DDBJ databases">
        <title>Genomic Encyclopedia of Type Strains, Phase IV (KMG-IV): sequencing the most valuable type-strain genomes for metagenomic binning, comparative biology and taxonomic classification.</title>
        <authorList>
            <person name="Goeker M."/>
        </authorList>
    </citation>
    <scope>NUCLEOTIDE SEQUENCE [LARGE SCALE GENOMIC DNA]</scope>
    <source>
        <strain evidence="7 8">DSM 28570</strain>
    </source>
</reference>
<dbReference type="EC" id="1.15.1.2" evidence="7"/>
<organism evidence="7 8">
    <name type="scientific">Desulfoprunum benzoelyticum</name>
    <dbReference type="NCBI Taxonomy" id="1506996"/>
    <lineage>
        <taxon>Bacteria</taxon>
        <taxon>Pseudomonadati</taxon>
        <taxon>Thermodesulfobacteriota</taxon>
        <taxon>Desulfobulbia</taxon>
        <taxon>Desulfobulbales</taxon>
        <taxon>Desulfobulbaceae</taxon>
        <taxon>Desulfoprunum</taxon>
    </lineage>
</organism>
<dbReference type="PROSITE" id="PS51318">
    <property type="entry name" value="TAT"/>
    <property type="match status" value="1"/>
</dbReference>
<dbReference type="Proteomes" id="UP000539642">
    <property type="component" value="Unassembled WGS sequence"/>
</dbReference>
<evidence type="ECO:0000259" key="6">
    <source>
        <dbReference type="Pfam" id="PF01880"/>
    </source>
</evidence>
<dbReference type="SUPFAM" id="SSF49367">
    <property type="entry name" value="Superoxide reductase-like"/>
    <property type="match status" value="1"/>
</dbReference>
<dbReference type="InterPro" id="IPR036073">
    <property type="entry name" value="Desulfoferrodoxin_Fe-bd_dom_sf"/>
</dbReference>
<dbReference type="AlphaFoldDB" id="A0A840V4Z3"/>
<keyword evidence="3 7" id="KW-0560">Oxidoreductase</keyword>
<dbReference type="InterPro" id="IPR019546">
    <property type="entry name" value="TAT_signal_bac_arc"/>
</dbReference>
<dbReference type="Gene3D" id="2.60.40.730">
    <property type="entry name" value="SOR catalytic domain"/>
    <property type="match status" value="1"/>
</dbReference>
<comment type="subcellular location">
    <subcellularLocation>
        <location evidence="1">Cell envelope</location>
    </subcellularLocation>
</comment>
<dbReference type="GO" id="GO:0005506">
    <property type="term" value="F:iron ion binding"/>
    <property type="evidence" value="ECO:0007669"/>
    <property type="project" value="InterPro"/>
</dbReference>
<keyword evidence="8" id="KW-1185">Reference proteome</keyword>
<evidence type="ECO:0000313" key="8">
    <source>
        <dbReference type="Proteomes" id="UP000539642"/>
    </source>
</evidence>
<evidence type="ECO:0000313" key="7">
    <source>
        <dbReference type="EMBL" id="MBB5348809.1"/>
    </source>
</evidence>
<dbReference type="GO" id="GO:0051536">
    <property type="term" value="F:iron-sulfur cluster binding"/>
    <property type="evidence" value="ECO:0007669"/>
    <property type="project" value="UniProtKB-KW"/>
</dbReference>
<dbReference type="Pfam" id="PF01880">
    <property type="entry name" value="Desulfoferrodox"/>
    <property type="match status" value="1"/>
</dbReference>
<evidence type="ECO:0000256" key="5">
    <source>
        <dbReference type="SAM" id="SignalP"/>
    </source>
</evidence>
<feature type="chain" id="PRO_5033024141" evidence="5">
    <location>
        <begin position="28"/>
        <end position="135"/>
    </location>
</feature>
<keyword evidence="5" id="KW-0732">Signal</keyword>
<dbReference type="RefSeq" id="WP_183351631.1">
    <property type="nucleotide sequence ID" value="NZ_JACHEO010000015.1"/>
</dbReference>
<name>A0A840V4Z3_9BACT</name>
<evidence type="ECO:0000256" key="3">
    <source>
        <dbReference type="ARBA" id="ARBA00023002"/>
    </source>
</evidence>
<feature type="domain" description="Desulfoferrodoxin ferrous iron-binding" evidence="6">
    <location>
        <begin position="47"/>
        <end position="130"/>
    </location>
</feature>
<dbReference type="GO" id="GO:0030313">
    <property type="term" value="C:cell envelope"/>
    <property type="evidence" value="ECO:0007669"/>
    <property type="project" value="UniProtKB-SubCell"/>
</dbReference>
<keyword evidence="4" id="KW-0408">Iron</keyword>
<comment type="caution">
    <text evidence="7">The sequence shown here is derived from an EMBL/GenBank/DDBJ whole genome shotgun (WGS) entry which is preliminary data.</text>
</comment>
<keyword evidence="4" id="KW-0411">Iron-sulfur</keyword>
<sequence>MPDRRTFLKSSFAAAAAALMGTGSAEAADSSLLGSVVYTAEHPGKWTQKEGSHAPVITVEGNTVKVQTNHPMTEKHFVVRHTLVLADGVVQGSRTFNAGDPEAVSTYELPEGYTGVVIATSFCNLHDLWLTETRI</sequence>
<comment type="subunit">
    <text evidence="2">Heterodimer of a large and a small subunit.</text>
</comment>
<dbReference type="InterPro" id="IPR006311">
    <property type="entry name" value="TAT_signal"/>
</dbReference>
<gene>
    <name evidence="7" type="ORF">HNQ81_002549</name>
</gene>
<feature type="signal peptide" evidence="5">
    <location>
        <begin position="1"/>
        <end position="27"/>
    </location>
</feature>
<evidence type="ECO:0000256" key="1">
    <source>
        <dbReference type="ARBA" id="ARBA00004196"/>
    </source>
</evidence>